<evidence type="ECO:0000313" key="1">
    <source>
        <dbReference type="EMBL" id="MBM9622015.1"/>
    </source>
</evidence>
<protein>
    <submittedName>
        <fullName evidence="1">Uncharacterized protein</fullName>
    </submittedName>
</protein>
<name>A0ABS2UX35_9ACTN</name>
<dbReference type="EMBL" id="JAFEJA010000001">
    <property type="protein sequence ID" value="MBM9622015.1"/>
    <property type="molecule type" value="Genomic_DNA"/>
</dbReference>
<reference evidence="1 2" key="1">
    <citation type="journal article" date="2016" name="Arch. Microbiol.">
        <title>Streptomyces zhihengii sp. nov., isolated from rhizospheric soil of Psammosilene tunicoides.</title>
        <authorList>
            <person name="Huang M.J."/>
            <person name="Fei J.J."/>
            <person name="Salam N."/>
            <person name="Kim C.J."/>
            <person name="Hozzein W.N."/>
            <person name="Xiao M."/>
            <person name="Huang H.Q."/>
            <person name="Li W.J."/>
        </authorList>
    </citation>
    <scope>NUCLEOTIDE SEQUENCE [LARGE SCALE GENOMIC DNA]</scope>
    <source>
        <strain evidence="1 2">YIM T102</strain>
    </source>
</reference>
<sequence length="133" mass="13672">MAVAVAVACFAPGVRSVLRESFTEIPASYTELYFTSPPALDGNTAVVPVSVVSHGDAGLTHRVRVLVEAPGGRVTASTTRTVTAPATDVRTASVVRLPVSDGGSVVRVELVGHDQTLHFRLGAPGSPTPQGTP</sequence>
<proteinExistence type="predicted"/>
<accession>A0ABS2UX35</accession>
<dbReference type="RefSeq" id="WP_205375808.1">
    <property type="nucleotide sequence ID" value="NZ_JAFEJA010000001.1"/>
</dbReference>
<organism evidence="1 2">
    <name type="scientific">Streptomyces zhihengii</name>
    <dbReference type="NCBI Taxonomy" id="1818004"/>
    <lineage>
        <taxon>Bacteria</taxon>
        <taxon>Bacillati</taxon>
        <taxon>Actinomycetota</taxon>
        <taxon>Actinomycetes</taxon>
        <taxon>Kitasatosporales</taxon>
        <taxon>Streptomycetaceae</taxon>
        <taxon>Streptomyces</taxon>
    </lineage>
</organism>
<comment type="caution">
    <text evidence="1">The sequence shown here is derived from an EMBL/GenBank/DDBJ whole genome shotgun (WGS) entry which is preliminary data.</text>
</comment>
<dbReference type="Proteomes" id="UP000664109">
    <property type="component" value="Unassembled WGS sequence"/>
</dbReference>
<evidence type="ECO:0000313" key="2">
    <source>
        <dbReference type="Proteomes" id="UP000664109"/>
    </source>
</evidence>
<keyword evidence="2" id="KW-1185">Reference proteome</keyword>
<gene>
    <name evidence="1" type="ORF">JE024_25425</name>
</gene>